<protein>
    <submittedName>
        <fullName evidence="3">Amidase</fullName>
    </submittedName>
</protein>
<evidence type="ECO:0000313" key="3">
    <source>
        <dbReference type="EMBL" id="KAF6787911.1"/>
    </source>
</evidence>
<comment type="caution">
    <text evidence="3">The sequence shown here is derived from an EMBL/GenBank/DDBJ whole genome shotgun (WGS) entry which is preliminary data.</text>
</comment>
<dbReference type="NCBIfam" id="NF005127">
    <property type="entry name" value="PRK06565.1"/>
    <property type="match status" value="1"/>
</dbReference>
<keyword evidence="4" id="KW-1185">Reference proteome</keyword>
<feature type="region of interest" description="Disordered" evidence="1">
    <location>
        <begin position="524"/>
        <end position="551"/>
    </location>
</feature>
<dbReference type="AlphaFoldDB" id="A0A8H6INW3"/>
<dbReference type="Pfam" id="PF01425">
    <property type="entry name" value="Amidase"/>
    <property type="match status" value="1"/>
</dbReference>
<dbReference type="OrthoDB" id="566138at2759"/>
<sequence>MPVVGLGIFEGTIQEIQEALSFGQINAVQLLAKHLHRVNQYDRRGPRLNAIPVINTDVFAHAQASDSYRASANGFIRSDLEGIPCTLKDSYMMIGLTVASGSPAFVNLTASSDAFTISQIRKAGGVVIGKTNMPPMANGGMQRGVYGRAESPYNGDYLMAAFASGSSNGAGASTAASLAVFAMGEETVSSGRSPASNNGLVAADVVVPYARSVGDMFSILDVIATRDEDTRGDFWRGQPFVSLPAVSLVRPERSYHALANSSALIGKRIGVPKMYIGEEDNAAQPVWVNPVVRKLWDQARLTLESLGATVEEVGFPLVTNYETEYPMPATLGDPDLSGPGDLWPYGWDDFLHYVNDTNSVTRLADVDPLKIFPQLPGTLPDRYGNRSESNTAIVEAIASRNGASIYSLPGLESHLTALEARRKRDLESWMNELGLDALVWPSAGDVGRAHAETDEESAAHAWRNGVFFSNGNYAVHQFGVPTVSVAMGVLEESGMPVGLTFASRAYDDNALLGYGYAFEEAHGRRPVPSRTPQLKSDGIPRGCGRKMASTEPPRLTAKATKLCGDVEISGTVDGSKSGGWDSVEVFVDGVSVGPLDMKDGRWSVLCRIAPYDDPLSDVPVRVVNDPDQSLAMIVVVATARNGRSDGKPLYV</sequence>
<proteinExistence type="predicted"/>
<reference evidence="3" key="1">
    <citation type="journal article" date="2020" name="Phytopathology">
        <title>Genome Sequence Resources of Colletotrichum truncatum, C. plurivorum, C. musicola, and C. sojae: Four Species Pathogenic to Soybean (Glycine max).</title>
        <authorList>
            <person name="Rogerio F."/>
            <person name="Boufleur T.R."/>
            <person name="Ciampi-Guillardi M."/>
            <person name="Sukno S.A."/>
            <person name="Thon M.R."/>
            <person name="Massola Junior N.S."/>
            <person name="Baroncelli R."/>
        </authorList>
    </citation>
    <scope>NUCLEOTIDE SEQUENCE</scope>
    <source>
        <strain evidence="3">LFN0074</strain>
    </source>
</reference>
<gene>
    <name evidence="3" type="ORF">CMUS01_16423</name>
</gene>
<organism evidence="3 4">
    <name type="scientific">Colletotrichum musicola</name>
    <dbReference type="NCBI Taxonomy" id="2175873"/>
    <lineage>
        <taxon>Eukaryota</taxon>
        <taxon>Fungi</taxon>
        <taxon>Dikarya</taxon>
        <taxon>Ascomycota</taxon>
        <taxon>Pezizomycotina</taxon>
        <taxon>Sordariomycetes</taxon>
        <taxon>Hypocreomycetidae</taxon>
        <taxon>Glomerellales</taxon>
        <taxon>Glomerellaceae</taxon>
        <taxon>Colletotrichum</taxon>
        <taxon>Colletotrichum orchidearum species complex</taxon>
    </lineage>
</organism>
<evidence type="ECO:0000256" key="1">
    <source>
        <dbReference type="SAM" id="MobiDB-lite"/>
    </source>
</evidence>
<name>A0A8H6INW3_9PEZI</name>
<feature type="domain" description="Amidase" evidence="2">
    <location>
        <begin position="41"/>
        <end position="319"/>
    </location>
</feature>
<evidence type="ECO:0000313" key="4">
    <source>
        <dbReference type="Proteomes" id="UP000639643"/>
    </source>
</evidence>
<dbReference type="InterPro" id="IPR023631">
    <property type="entry name" value="Amidase_dom"/>
</dbReference>
<evidence type="ECO:0000259" key="2">
    <source>
        <dbReference type="Pfam" id="PF01425"/>
    </source>
</evidence>
<dbReference type="PANTHER" id="PTHR42678:SF11">
    <property type="entry name" value="AMIDASE FAMILY PROTEIN"/>
    <property type="match status" value="1"/>
</dbReference>
<dbReference type="PANTHER" id="PTHR42678">
    <property type="entry name" value="AMIDASE"/>
    <property type="match status" value="1"/>
</dbReference>
<dbReference type="EMBL" id="WIGM01001848">
    <property type="protein sequence ID" value="KAF6787911.1"/>
    <property type="molecule type" value="Genomic_DNA"/>
</dbReference>
<dbReference type="Proteomes" id="UP000639643">
    <property type="component" value="Unassembled WGS sequence"/>
</dbReference>
<accession>A0A8H6INW3</accession>
<dbReference type="Gene3D" id="3.90.1300.10">
    <property type="entry name" value="Amidase signature (AS) domain"/>
    <property type="match status" value="1"/>
</dbReference>
<dbReference type="InterPro" id="IPR036928">
    <property type="entry name" value="AS_sf"/>
</dbReference>
<dbReference type="SUPFAM" id="SSF75304">
    <property type="entry name" value="Amidase signature (AS) enzymes"/>
    <property type="match status" value="1"/>
</dbReference>